<keyword evidence="1" id="KW-0812">Transmembrane</keyword>
<name>A0A5D0GEX6_9FLAO</name>
<proteinExistence type="predicted"/>
<comment type="caution">
    <text evidence="2">The sequence shown here is derived from an EMBL/GenBank/DDBJ whole genome shotgun (WGS) entry which is preliminary data.</text>
</comment>
<protein>
    <submittedName>
        <fullName evidence="2">Uncharacterized protein</fullName>
    </submittedName>
</protein>
<reference evidence="2 3" key="1">
    <citation type="submission" date="2019-08" db="EMBL/GenBank/DDBJ databases">
        <title>Formosa sediminis sp. nov., isolated from marine sediment.</title>
        <authorList>
            <person name="Cao W.R."/>
        </authorList>
    </citation>
    <scope>NUCLEOTIDE SEQUENCE [LARGE SCALE GENOMIC DNA]</scope>
    <source>
        <strain evidence="2 3">1494</strain>
    </source>
</reference>
<dbReference type="EMBL" id="VSFC01000022">
    <property type="protein sequence ID" value="TYA57504.1"/>
    <property type="molecule type" value="Genomic_DNA"/>
</dbReference>
<dbReference type="Pfam" id="PF19578">
    <property type="entry name" value="DUF6090"/>
    <property type="match status" value="1"/>
</dbReference>
<keyword evidence="1" id="KW-1133">Transmembrane helix</keyword>
<accession>A0A5D0GEX6</accession>
<evidence type="ECO:0000313" key="3">
    <source>
        <dbReference type="Proteomes" id="UP000324550"/>
    </source>
</evidence>
<keyword evidence="1" id="KW-0472">Membrane</keyword>
<dbReference type="AlphaFoldDB" id="A0A5D0GEX6"/>
<dbReference type="OrthoDB" id="1414794at2"/>
<evidence type="ECO:0000256" key="1">
    <source>
        <dbReference type="SAM" id="Phobius"/>
    </source>
</evidence>
<sequence length="354" mass="41609">MIKFFRHIRKNLLMENKTSKYFKYAIGEIILVVIGILIALQINNWNEKRLNENKIVSILKEVQNDLKEDILKSKELFSYYETRDSIIQLALNNKLTRENYLGDKKWMYFNVATNAFHLKIHSNGYKNFSDNLDNVPKKYQEIIAPLNEIYTYNKYEIDKFDTRIDKITDRLMDHLGATKPWYYAMRQEEISDEAVHYFLNDSLYKNALYLYSNAAGNLTRNVTDFDQNAIKAYHKIAKLTEHPKELPDFIPQHLIEPTPQQVQELLGNYTLVKVTIETGEIIELNAPFVMKVEEQTLKLISLDRNRTHDLYFKNNTSLYGVNKEASILKDENNRIIGLKLVVLNAELELIKNKD</sequence>
<gene>
    <name evidence="2" type="ORF">FVF61_04560</name>
</gene>
<dbReference type="RefSeq" id="WP_148453833.1">
    <property type="nucleotide sequence ID" value="NZ_VSFC01000022.1"/>
</dbReference>
<organism evidence="2 3">
    <name type="scientific">Formosa maritima</name>
    <dbReference type="NCBI Taxonomy" id="2592046"/>
    <lineage>
        <taxon>Bacteria</taxon>
        <taxon>Pseudomonadati</taxon>
        <taxon>Bacteroidota</taxon>
        <taxon>Flavobacteriia</taxon>
        <taxon>Flavobacteriales</taxon>
        <taxon>Flavobacteriaceae</taxon>
        <taxon>Formosa</taxon>
    </lineage>
</organism>
<dbReference type="InterPro" id="IPR045749">
    <property type="entry name" value="DUF6090"/>
</dbReference>
<dbReference type="Proteomes" id="UP000324550">
    <property type="component" value="Unassembled WGS sequence"/>
</dbReference>
<evidence type="ECO:0000313" key="2">
    <source>
        <dbReference type="EMBL" id="TYA57504.1"/>
    </source>
</evidence>
<feature type="transmembrane region" description="Helical" evidence="1">
    <location>
        <begin position="21"/>
        <end position="42"/>
    </location>
</feature>
<keyword evidence="3" id="KW-1185">Reference proteome</keyword>